<evidence type="ECO:0000313" key="2">
    <source>
        <dbReference type="Proteomes" id="UP001500427"/>
    </source>
</evidence>
<dbReference type="EMBL" id="BAABIW010000039">
    <property type="protein sequence ID" value="GAA5036960.1"/>
    <property type="molecule type" value="Genomic_DNA"/>
</dbReference>
<protein>
    <submittedName>
        <fullName evidence="1">Uncharacterized protein</fullName>
    </submittedName>
</protein>
<keyword evidence="2" id="KW-1185">Reference proteome</keyword>
<comment type="caution">
    <text evidence="1">The sequence shown here is derived from an EMBL/GenBank/DDBJ whole genome shotgun (WGS) entry which is preliminary data.</text>
</comment>
<organism evidence="1 2">
    <name type="scientific">Terrabacter aeriphilus</name>
    <dbReference type="NCBI Taxonomy" id="515662"/>
    <lineage>
        <taxon>Bacteria</taxon>
        <taxon>Bacillati</taxon>
        <taxon>Actinomycetota</taxon>
        <taxon>Actinomycetes</taxon>
        <taxon>Micrococcales</taxon>
        <taxon>Intrasporangiaceae</taxon>
        <taxon>Terrabacter</taxon>
    </lineage>
</organism>
<accession>A0ABP9JRA3</accession>
<dbReference type="Proteomes" id="UP001500427">
    <property type="component" value="Unassembled WGS sequence"/>
</dbReference>
<name>A0ABP9JRA3_9MICO</name>
<reference evidence="2" key="1">
    <citation type="journal article" date="2019" name="Int. J. Syst. Evol. Microbiol.">
        <title>The Global Catalogue of Microorganisms (GCM) 10K type strain sequencing project: providing services to taxonomists for standard genome sequencing and annotation.</title>
        <authorList>
            <consortium name="The Broad Institute Genomics Platform"/>
            <consortium name="The Broad Institute Genome Sequencing Center for Infectious Disease"/>
            <person name="Wu L."/>
            <person name="Ma J."/>
        </authorList>
    </citation>
    <scope>NUCLEOTIDE SEQUENCE [LARGE SCALE GENOMIC DNA]</scope>
    <source>
        <strain evidence="2">JCM 17687</strain>
    </source>
</reference>
<dbReference type="RefSeq" id="WP_345509325.1">
    <property type="nucleotide sequence ID" value="NZ_BAABIW010000039.1"/>
</dbReference>
<gene>
    <name evidence="1" type="ORF">GCM10023258_39980</name>
</gene>
<sequence length="126" mass="14408">MTDALIYHTARRHGLDDTAARALAALLITDWTGYKELWLERMTDFNGWCKDVPGEIPRYLDVRRVRGRMDWWEKRRDPFDPDTIRINGWLAAAAAGGDFVAQEIETGEVVARYHQPGTRHGAAPEN</sequence>
<proteinExistence type="predicted"/>
<evidence type="ECO:0000313" key="1">
    <source>
        <dbReference type="EMBL" id="GAA5036960.1"/>
    </source>
</evidence>